<evidence type="ECO:0000256" key="6">
    <source>
        <dbReference type="ARBA" id="ARBA00023242"/>
    </source>
</evidence>
<dbReference type="GO" id="GO:0008270">
    <property type="term" value="F:zinc ion binding"/>
    <property type="evidence" value="ECO:0007669"/>
    <property type="project" value="UniProtKB-KW"/>
</dbReference>
<dbReference type="InterPro" id="IPR013083">
    <property type="entry name" value="Znf_RING/FYVE/PHD"/>
</dbReference>
<accession>A0AAV7Y9Z9</accession>
<evidence type="ECO:0000313" key="10">
    <source>
        <dbReference type="Proteomes" id="UP001146793"/>
    </source>
</evidence>
<dbReference type="Gene3D" id="1.20.58.2050">
    <property type="match status" value="1"/>
</dbReference>
<organism evidence="9 10">
    <name type="scientific">Anaeramoeba flamelloides</name>
    <dbReference type="NCBI Taxonomy" id="1746091"/>
    <lineage>
        <taxon>Eukaryota</taxon>
        <taxon>Metamonada</taxon>
        <taxon>Anaeramoebidae</taxon>
        <taxon>Anaeramoeba</taxon>
    </lineage>
</organism>
<keyword evidence="6" id="KW-0539">Nucleus</keyword>
<evidence type="ECO:0000256" key="7">
    <source>
        <dbReference type="SAM" id="MobiDB-lite"/>
    </source>
</evidence>
<dbReference type="AlphaFoldDB" id="A0AAV7Y9Z9"/>
<evidence type="ECO:0000256" key="1">
    <source>
        <dbReference type="ARBA" id="ARBA00004123"/>
    </source>
</evidence>
<dbReference type="InterPro" id="IPR011011">
    <property type="entry name" value="Znf_FYVE_PHD"/>
</dbReference>
<dbReference type="EMBL" id="JANTQA010000063">
    <property type="protein sequence ID" value="KAJ3426628.1"/>
    <property type="molecule type" value="Genomic_DNA"/>
</dbReference>
<evidence type="ECO:0000313" key="9">
    <source>
        <dbReference type="EMBL" id="KAJ3426628.1"/>
    </source>
</evidence>
<comment type="similarity">
    <text evidence="2">Belongs to the ING family.</text>
</comment>
<evidence type="ECO:0000256" key="3">
    <source>
        <dbReference type="ARBA" id="ARBA00022723"/>
    </source>
</evidence>
<dbReference type="PANTHER" id="PTHR10333">
    <property type="entry name" value="INHIBITOR OF GROWTH PROTEIN"/>
    <property type="match status" value="1"/>
</dbReference>
<dbReference type="InterPro" id="IPR001965">
    <property type="entry name" value="Znf_PHD"/>
</dbReference>
<comment type="caution">
    <text evidence="9">The sequence shown here is derived from an EMBL/GenBank/DDBJ whole genome shotgun (WGS) entry which is preliminary data.</text>
</comment>
<dbReference type="GO" id="GO:0005634">
    <property type="term" value="C:nucleus"/>
    <property type="evidence" value="ECO:0007669"/>
    <property type="project" value="UniProtKB-SubCell"/>
</dbReference>
<feature type="region of interest" description="Disordered" evidence="7">
    <location>
        <begin position="199"/>
        <end position="240"/>
    </location>
</feature>
<dbReference type="SUPFAM" id="SSF57903">
    <property type="entry name" value="FYVE/PHD zinc finger"/>
    <property type="match status" value="1"/>
</dbReference>
<dbReference type="Proteomes" id="UP001146793">
    <property type="component" value="Unassembled WGS sequence"/>
</dbReference>
<evidence type="ECO:0000259" key="8">
    <source>
        <dbReference type="SMART" id="SM00249"/>
    </source>
</evidence>
<feature type="domain" description="Zinc finger PHD-type" evidence="8">
    <location>
        <begin position="88"/>
        <end position="133"/>
    </location>
</feature>
<gene>
    <name evidence="9" type="ORF">M0812_26195</name>
</gene>
<evidence type="ECO:0000256" key="5">
    <source>
        <dbReference type="ARBA" id="ARBA00022833"/>
    </source>
</evidence>
<keyword evidence="3" id="KW-0479">Metal-binding</keyword>
<comment type="subcellular location">
    <subcellularLocation>
        <location evidence="1">Nucleus</location>
    </subcellularLocation>
</comment>
<dbReference type="SMART" id="SM00249">
    <property type="entry name" value="PHD"/>
    <property type="match status" value="1"/>
</dbReference>
<proteinExistence type="inferred from homology"/>
<keyword evidence="5" id="KW-0862">Zinc</keyword>
<evidence type="ECO:0000256" key="2">
    <source>
        <dbReference type="ARBA" id="ARBA00010210"/>
    </source>
</evidence>
<protein>
    <submittedName>
        <fullName evidence="9">Protein yng1</fullName>
    </submittedName>
</protein>
<dbReference type="InterPro" id="IPR038437">
    <property type="entry name" value="GINS_Psf3_sf"/>
</dbReference>
<reference evidence="9" key="1">
    <citation type="submission" date="2022-08" db="EMBL/GenBank/DDBJ databases">
        <title>Novel sulphate-reducing endosymbionts in the free-living metamonad Anaeramoeba.</title>
        <authorList>
            <person name="Jerlstrom-Hultqvist J."/>
            <person name="Cepicka I."/>
            <person name="Gallot-Lavallee L."/>
            <person name="Salas-Leiva D."/>
            <person name="Curtis B.A."/>
            <person name="Zahonova K."/>
            <person name="Pipaliya S."/>
            <person name="Dacks J."/>
            <person name="Roger A.J."/>
        </authorList>
    </citation>
    <scope>NUCLEOTIDE SEQUENCE</scope>
    <source>
        <strain evidence="9">Busselton2</strain>
    </source>
</reference>
<dbReference type="Gene3D" id="3.30.40.10">
    <property type="entry name" value="Zinc/RING finger domain, C3HC4 (zinc finger)"/>
    <property type="match status" value="1"/>
</dbReference>
<evidence type="ECO:0000256" key="4">
    <source>
        <dbReference type="ARBA" id="ARBA00022771"/>
    </source>
</evidence>
<sequence length="539" mass="63355">MSNNFGSGTSDYWNLNSLLGEEESIEIKFLKDTQYLGNLSKNPSSIAKVKYLPISLEDPLRLPKVDESKNGKLDQNGQVIDQEDPSLWCCKQNKPGAAWIMCERPLCKTKWYHFGCVGLSLIPLGTWYCPTCVQILNQYNYEKERNKKIRNVTLIKKNERTRTPIWLTSQLQRDGCIAFRIPYHFTRSFLKQLLKPFKQNKDNSKNKNNNSFNRNDQKNLNSDQIRNYPNNIKTNQGIKKNNTSNTIAKHKKNFLLKNNFNILLNNHSKYYYYSCSCLFHFHHEKTILIKLSKIFSNRLKIIEKGIGTYPLTSNQPQLNKNFNINLKTNNQTVSSQTKQNYTQVNQQQLIPKKQPNETINNSSKLSQNLLNFNTLSQNSRLNDQDLLILSKGKNNLNQIKTHPMQNNRIIPPRINQNTKQTYQQQQYFDHHDQNYTKNDLLNSTNNNLFKNNTDNKSHSTLQQNNINMYSKPQKKFPNNSLLKSKIQKVNLNLKLQTNYSEKELKFHQQLSKLEFLIYKMEKNNQEKLKIWFNNKIKKD</sequence>
<name>A0AAV7Y9Z9_9EUKA</name>
<keyword evidence="4" id="KW-0863">Zinc-finger</keyword>
<dbReference type="InterPro" id="IPR028651">
    <property type="entry name" value="ING_fam"/>
</dbReference>
<feature type="compositionally biased region" description="Polar residues" evidence="7">
    <location>
        <begin position="220"/>
        <end position="240"/>
    </location>
</feature>